<dbReference type="PANTHER" id="PTHR42856:SF1">
    <property type="entry name" value="ACYL-COENZYME A THIOESTERASE PAAI"/>
    <property type="match status" value="1"/>
</dbReference>
<accession>A0A285RPF3</accession>
<evidence type="ECO:0000256" key="2">
    <source>
        <dbReference type="ARBA" id="ARBA00022801"/>
    </source>
</evidence>
<name>A0A285RPF3_9HYPH</name>
<organism evidence="4 5">
    <name type="scientific">Stappia indica</name>
    <dbReference type="NCBI Taxonomy" id="538381"/>
    <lineage>
        <taxon>Bacteria</taxon>
        <taxon>Pseudomonadati</taxon>
        <taxon>Pseudomonadota</taxon>
        <taxon>Alphaproteobacteria</taxon>
        <taxon>Hyphomicrobiales</taxon>
        <taxon>Stappiaceae</taxon>
        <taxon>Stappia</taxon>
    </lineage>
</organism>
<reference evidence="4 5" key="1">
    <citation type="submission" date="2017-08" db="EMBL/GenBank/DDBJ databases">
        <authorList>
            <person name="de Groot N.N."/>
        </authorList>
    </citation>
    <scope>NUCLEOTIDE SEQUENCE [LARGE SCALE GENOMIC DNA]</scope>
    <source>
        <strain evidence="4 5">USBA 352</strain>
    </source>
</reference>
<evidence type="ECO:0000313" key="5">
    <source>
        <dbReference type="Proteomes" id="UP000219331"/>
    </source>
</evidence>
<dbReference type="InterPro" id="IPR003736">
    <property type="entry name" value="PAAI_dom"/>
</dbReference>
<dbReference type="NCBIfam" id="TIGR00369">
    <property type="entry name" value="unchar_dom_1"/>
    <property type="match status" value="1"/>
</dbReference>
<dbReference type="STRING" id="538381.GCA_001696535_03423"/>
<comment type="similarity">
    <text evidence="1">Belongs to the thioesterase PaaI family.</text>
</comment>
<evidence type="ECO:0000256" key="1">
    <source>
        <dbReference type="ARBA" id="ARBA00008324"/>
    </source>
</evidence>
<dbReference type="RefSeq" id="WP_208980266.1">
    <property type="nucleotide sequence ID" value="NZ_OBML01000002.1"/>
</dbReference>
<feature type="domain" description="Thioesterase" evidence="3">
    <location>
        <begin position="62"/>
        <end position="136"/>
    </location>
</feature>
<dbReference type="AlphaFoldDB" id="A0A285RPF3"/>
<dbReference type="PANTHER" id="PTHR42856">
    <property type="entry name" value="ACYL-COENZYME A THIOESTERASE PAAI"/>
    <property type="match status" value="1"/>
</dbReference>
<dbReference type="SUPFAM" id="SSF54637">
    <property type="entry name" value="Thioesterase/thiol ester dehydrase-isomerase"/>
    <property type="match status" value="1"/>
</dbReference>
<dbReference type="EMBL" id="OBML01000002">
    <property type="protein sequence ID" value="SOB95985.1"/>
    <property type="molecule type" value="Genomic_DNA"/>
</dbReference>
<dbReference type="GO" id="GO:0016289">
    <property type="term" value="F:acyl-CoA hydrolase activity"/>
    <property type="evidence" value="ECO:0007669"/>
    <property type="project" value="TreeGrafter"/>
</dbReference>
<dbReference type="NCBIfam" id="TIGR02286">
    <property type="entry name" value="PaaD"/>
    <property type="match status" value="1"/>
</dbReference>
<sequence>MTDTQPARSAGSMTPDELARACADAMWAGDKASQGLGMEIQEVGPGRAVIAMTVKDAMVNGHGICHGGYIFTLADSAFAFACNSHNQNTVASHCAVSFLRPGRLGERLVATAVERWREGRSGITDVTVTNAAGEVLAEFRGNSRTIKGTHLPVE</sequence>
<gene>
    <name evidence="4" type="ORF">SAMN05421512_10284</name>
</gene>
<dbReference type="FunFam" id="3.10.129.10:FF:000022">
    <property type="entry name" value="Phenylacetic acid degradation protein"/>
    <property type="match status" value="1"/>
</dbReference>
<evidence type="ECO:0000259" key="3">
    <source>
        <dbReference type="Pfam" id="PF03061"/>
    </source>
</evidence>
<dbReference type="Pfam" id="PF03061">
    <property type="entry name" value="4HBT"/>
    <property type="match status" value="1"/>
</dbReference>
<keyword evidence="2" id="KW-0378">Hydrolase</keyword>
<dbReference type="InterPro" id="IPR052723">
    <property type="entry name" value="Acyl-CoA_thioesterase_PaaI"/>
</dbReference>
<dbReference type="InterPro" id="IPR029069">
    <property type="entry name" value="HotDog_dom_sf"/>
</dbReference>
<evidence type="ECO:0000313" key="4">
    <source>
        <dbReference type="EMBL" id="SOB95985.1"/>
    </source>
</evidence>
<dbReference type="InterPro" id="IPR011973">
    <property type="entry name" value="PaaD"/>
</dbReference>
<dbReference type="InterPro" id="IPR006683">
    <property type="entry name" value="Thioestr_dom"/>
</dbReference>
<dbReference type="Gene3D" id="3.10.129.10">
    <property type="entry name" value="Hotdog Thioesterase"/>
    <property type="match status" value="1"/>
</dbReference>
<dbReference type="CDD" id="cd03443">
    <property type="entry name" value="PaaI_thioesterase"/>
    <property type="match status" value="1"/>
</dbReference>
<keyword evidence="5" id="KW-1185">Reference proteome</keyword>
<proteinExistence type="inferred from homology"/>
<protein>
    <submittedName>
        <fullName evidence="4">Acyl-CoA thioesterase</fullName>
    </submittedName>
</protein>
<dbReference type="Proteomes" id="UP000219331">
    <property type="component" value="Unassembled WGS sequence"/>
</dbReference>